<keyword evidence="1" id="KW-0418">Kinase</keyword>
<proteinExistence type="predicted"/>
<dbReference type="AlphaFoldDB" id="A0A7J8DEP8"/>
<sequence>MITSNEKHLESLKQAGSLLRALERLAPAGGSSADSAVASLALEILQAVGH</sequence>
<comment type="caution">
    <text evidence="1">The sequence shown here is derived from an EMBL/GenBank/DDBJ whole genome shotgun (WGS) entry which is preliminary data.</text>
</comment>
<accession>A0A7J8DEP8</accession>
<gene>
    <name evidence="1" type="ORF">HJG59_019199</name>
</gene>
<reference evidence="1 2" key="1">
    <citation type="journal article" date="2020" name="Nature">
        <title>Six reference-quality genomes reveal evolution of bat adaptations.</title>
        <authorList>
            <person name="Jebb D."/>
            <person name="Huang Z."/>
            <person name="Pippel M."/>
            <person name="Hughes G.M."/>
            <person name="Lavrichenko K."/>
            <person name="Devanna P."/>
            <person name="Winkler S."/>
            <person name="Jermiin L.S."/>
            <person name="Skirmuntt E.C."/>
            <person name="Katzourakis A."/>
            <person name="Burkitt-Gray L."/>
            <person name="Ray D.A."/>
            <person name="Sullivan K.A.M."/>
            <person name="Roscito J.G."/>
            <person name="Kirilenko B.M."/>
            <person name="Davalos L.M."/>
            <person name="Corthals A.P."/>
            <person name="Power M.L."/>
            <person name="Jones G."/>
            <person name="Ransome R.D."/>
            <person name="Dechmann D.K.N."/>
            <person name="Locatelli A.G."/>
            <person name="Puechmaille S.J."/>
            <person name="Fedrigo O."/>
            <person name="Jarvis E.D."/>
            <person name="Hiller M."/>
            <person name="Vernes S.C."/>
            <person name="Myers E.W."/>
            <person name="Teeling E.C."/>
        </authorList>
    </citation>
    <scope>NUCLEOTIDE SEQUENCE [LARGE SCALE GENOMIC DNA]</scope>
    <source>
        <strain evidence="1">MMolMol1</strain>
        <tissue evidence="1">Muscle</tissue>
    </source>
</reference>
<keyword evidence="1" id="KW-0808">Transferase</keyword>
<evidence type="ECO:0000313" key="2">
    <source>
        <dbReference type="Proteomes" id="UP000550707"/>
    </source>
</evidence>
<dbReference type="EMBL" id="JACASF010000018">
    <property type="protein sequence ID" value="KAF6421496.1"/>
    <property type="molecule type" value="Genomic_DNA"/>
</dbReference>
<dbReference type="GO" id="GO:0016301">
    <property type="term" value="F:kinase activity"/>
    <property type="evidence" value="ECO:0007669"/>
    <property type="project" value="UniProtKB-KW"/>
</dbReference>
<protein>
    <submittedName>
        <fullName evidence="1">Unc-51 like kinase 4</fullName>
    </submittedName>
</protein>
<evidence type="ECO:0000313" key="1">
    <source>
        <dbReference type="EMBL" id="KAF6421496.1"/>
    </source>
</evidence>
<keyword evidence="2" id="KW-1185">Reference proteome</keyword>
<organism evidence="1 2">
    <name type="scientific">Molossus molossus</name>
    <name type="common">Pallas' mastiff bat</name>
    <name type="synonym">Vespertilio molossus</name>
    <dbReference type="NCBI Taxonomy" id="27622"/>
    <lineage>
        <taxon>Eukaryota</taxon>
        <taxon>Metazoa</taxon>
        <taxon>Chordata</taxon>
        <taxon>Craniata</taxon>
        <taxon>Vertebrata</taxon>
        <taxon>Euteleostomi</taxon>
        <taxon>Mammalia</taxon>
        <taxon>Eutheria</taxon>
        <taxon>Laurasiatheria</taxon>
        <taxon>Chiroptera</taxon>
        <taxon>Yangochiroptera</taxon>
        <taxon>Molossidae</taxon>
        <taxon>Molossus</taxon>
    </lineage>
</organism>
<dbReference type="Proteomes" id="UP000550707">
    <property type="component" value="Unassembled WGS sequence"/>
</dbReference>
<name>A0A7J8DEP8_MOLMO</name>